<proteinExistence type="predicted"/>
<dbReference type="EMBL" id="CP126219">
    <property type="protein sequence ID" value="WIA20996.1"/>
    <property type="molecule type" value="Genomic_DNA"/>
</dbReference>
<reference evidence="1 2" key="1">
    <citation type="submission" date="2023-05" db="EMBL/GenBank/DDBJ databases">
        <title>A 100% complete, gapless, phased diploid assembly of the Scenedesmus obliquus UTEX 3031 genome.</title>
        <authorList>
            <person name="Biondi T.C."/>
            <person name="Hanschen E.R."/>
            <person name="Kwon T."/>
            <person name="Eng W."/>
            <person name="Kruse C.P.S."/>
            <person name="Koehler S.I."/>
            <person name="Kunde Y."/>
            <person name="Gleasner C.D."/>
            <person name="You Mak K.T."/>
            <person name="Polle J."/>
            <person name="Hovde B.T."/>
            <person name="Starkenburg S.R."/>
        </authorList>
    </citation>
    <scope>NUCLEOTIDE SEQUENCE [LARGE SCALE GENOMIC DNA]</scope>
    <source>
        <strain evidence="1 2">DOE0152z</strain>
    </source>
</reference>
<sequence length="320" mass="33620">MLPALSRLLARSSTTATAAADATAAFYAATCFARLCDFEVSAQRVAAEPAAVSGLVGLLSMTDAPCISGSCDGEQLSLARQAQEALTRLAVGGGRGAAQLVLQQPGIAAALAGLLQPQHSVDAQRGALAVLRATLTALLAGAQEDAGARAAAAQAVQQIAAQPGVAEHASRLLGSGLHDKDVRLSALHLLHCMTYFDSAAARQLLGQPGTTDALVGVLSSKERDERAAAAKVVLHLWEEMRQQRVQQQLLPEQRGLWLTSLKVAAAGLGGWAPPLQVLSAVYARAAMHCCNTIRWQQQQQQQQQQPWPAMARGRNRTGFC</sequence>
<dbReference type="InterPro" id="IPR011989">
    <property type="entry name" value="ARM-like"/>
</dbReference>
<organism evidence="1 2">
    <name type="scientific">Tetradesmus obliquus</name>
    <name type="common">Green alga</name>
    <name type="synonym">Acutodesmus obliquus</name>
    <dbReference type="NCBI Taxonomy" id="3088"/>
    <lineage>
        <taxon>Eukaryota</taxon>
        <taxon>Viridiplantae</taxon>
        <taxon>Chlorophyta</taxon>
        <taxon>core chlorophytes</taxon>
        <taxon>Chlorophyceae</taxon>
        <taxon>CS clade</taxon>
        <taxon>Sphaeropleales</taxon>
        <taxon>Scenedesmaceae</taxon>
        <taxon>Tetradesmus</taxon>
    </lineage>
</organism>
<dbReference type="SUPFAM" id="SSF48371">
    <property type="entry name" value="ARM repeat"/>
    <property type="match status" value="1"/>
</dbReference>
<gene>
    <name evidence="1" type="ORF">OEZ85_005332</name>
</gene>
<name>A0ABY8UHM1_TETOB</name>
<dbReference type="Gene3D" id="1.25.10.10">
    <property type="entry name" value="Leucine-rich Repeat Variant"/>
    <property type="match status" value="1"/>
</dbReference>
<evidence type="ECO:0000313" key="1">
    <source>
        <dbReference type="EMBL" id="WIA20996.1"/>
    </source>
</evidence>
<keyword evidence="2" id="KW-1185">Reference proteome</keyword>
<accession>A0ABY8UHM1</accession>
<evidence type="ECO:0000313" key="2">
    <source>
        <dbReference type="Proteomes" id="UP001244341"/>
    </source>
</evidence>
<dbReference type="InterPro" id="IPR016024">
    <property type="entry name" value="ARM-type_fold"/>
</dbReference>
<protein>
    <submittedName>
        <fullName evidence="1">Uncharacterized protein</fullName>
    </submittedName>
</protein>
<dbReference type="Proteomes" id="UP001244341">
    <property type="component" value="Chromosome 12b"/>
</dbReference>